<dbReference type="Proteomes" id="UP001500742">
    <property type="component" value="Unassembled WGS sequence"/>
</dbReference>
<dbReference type="EMBL" id="BAAAZC010000004">
    <property type="protein sequence ID" value="GAA3960516.1"/>
    <property type="molecule type" value="Genomic_DNA"/>
</dbReference>
<evidence type="ECO:0008006" key="3">
    <source>
        <dbReference type="Google" id="ProtNLM"/>
    </source>
</evidence>
<comment type="caution">
    <text evidence="1">The sequence shown here is derived from an EMBL/GenBank/DDBJ whole genome shotgun (WGS) entry which is preliminary data.</text>
</comment>
<evidence type="ECO:0000313" key="2">
    <source>
        <dbReference type="Proteomes" id="UP001500742"/>
    </source>
</evidence>
<keyword evidence="2" id="KW-1185">Reference proteome</keyword>
<accession>A0ABP7P6N1</accession>
<reference evidence="2" key="1">
    <citation type="journal article" date="2019" name="Int. J. Syst. Evol. Microbiol.">
        <title>The Global Catalogue of Microorganisms (GCM) 10K type strain sequencing project: providing services to taxonomists for standard genome sequencing and annotation.</title>
        <authorList>
            <consortium name="The Broad Institute Genomics Platform"/>
            <consortium name="The Broad Institute Genome Sequencing Center for Infectious Disease"/>
            <person name="Wu L."/>
            <person name="Ma J."/>
        </authorList>
    </citation>
    <scope>NUCLEOTIDE SEQUENCE [LARGE SCALE GENOMIC DNA]</scope>
    <source>
        <strain evidence="2">JCM 16601</strain>
    </source>
</reference>
<dbReference type="RefSeq" id="WP_259090953.1">
    <property type="nucleotide sequence ID" value="NZ_BAAAZC010000004.1"/>
</dbReference>
<proteinExistence type="predicted"/>
<sequence>MEDLIQKVAEKTGISADQAKDAIVTVVDHLKDKLPWGLGDKIESFINNSGEPAAEGTAPANKEGIFDELKDKLSGGLSGLFS</sequence>
<evidence type="ECO:0000313" key="1">
    <source>
        <dbReference type="EMBL" id="GAA3960516.1"/>
    </source>
</evidence>
<gene>
    <name evidence="1" type="ORF">GCM10022210_05310</name>
</gene>
<protein>
    <recommendedName>
        <fullName evidence="3">DUF2267 domain-containing protein</fullName>
    </recommendedName>
</protein>
<name>A0ABP7P6N1_9SPHI</name>
<organism evidence="1 2">
    <name type="scientific">Mucilaginibacter dorajii</name>
    <dbReference type="NCBI Taxonomy" id="692994"/>
    <lineage>
        <taxon>Bacteria</taxon>
        <taxon>Pseudomonadati</taxon>
        <taxon>Bacteroidota</taxon>
        <taxon>Sphingobacteriia</taxon>
        <taxon>Sphingobacteriales</taxon>
        <taxon>Sphingobacteriaceae</taxon>
        <taxon>Mucilaginibacter</taxon>
    </lineage>
</organism>